<protein>
    <submittedName>
        <fullName evidence="2">Uncharacterized protein</fullName>
    </submittedName>
</protein>
<keyword evidence="1" id="KW-1185">Reference proteome</keyword>
<evidence type="ECO:0000313" key="1">
    <source>
        <dbReference type="Proteomes" id="UP000887565"/>
    </source>
</evidence>
<organism evidence="1 2">
    <name type="scientific">Romanomermis culicivorax</name>
    <name type="common">Nematode worm</name>
    <dbReference type="NCBI Taxonomy" id="13658"/>
    <lineage>
        <taxon>Eukaryota</taxon>
        <taxon>Metazoa</taxon>
        <taxon>Ecdysozoa</taxon>
        <taxon>Nematoda</taxon>
        <taxon>Enoplea</taxon>
        <taxon>Dorylaimia</taxon>
        <taxon>Mermithida</taxon>
        <taxon>Mermithoidea</taxon>
        <taxon>Mermithidae</taxon>
        <taxon>Romanomermis</taxon>
    </lineage>
</organism>
<accession>A0A915K7M6</accession>
<evidence type="ECO:0000313" key="2">
    <source>
        <dbReference type="WBParaSite" id="nRc.2.0.1.t33897-RA"/>
    </source>
</evidence>
<reference evidence="2" key="1">
    <citation type="submission" date="2022-11" db="UniProtKB">
        <authorList>
            <consortium name="WormBaseParasite"/>
        </authorList>
    </citation>
    <scope>IDENTIFICATION</scope>
</reference>
<dbReference type="AlphaFoldDB" id="A0A915K7M6"/>
<name>A0A915K7M6_ROMCU</name>
<dbReference type="Proteomes" id="UP000887565">
    <property type="component" value="Unplaced"/>
</dbReference>
<dbReference type="WBParaSite" id="nRc.2.0.1.t33897-RA">
    <property type="protein sequence ID" value="nRc.2.0.1.t33897-RA"/>
    <property type="gene ID" value="nRc.2.0.1.g33897"/>
</dbReference>
<proteinExistence type="predicted"/>
<sequence>MKTNKNFEFRSRMTFRLAQWDDIFNQLTPGRKSTTYYQLVYVCLAQWLNSTFDEKYFNRMRRGFWEETEKM</sequence>